<keyword evidence="6" id="KW-1185">Reference proteome</keyword>
<evidence type="ECO:0000313" key="5">
    <source>
        <dbReference type="EMBL" id="MYM18782.1"/>
    </source>
</evidence>
<comment type="caution">
    <text evidence="5">The sequence shown here is derived from an EMBL/GenBank/DDBJ whole genome shotgun (WGS) entry which is preliminary data.</text>
</comment>
<feature type="domain" description="Phosphotyrosine protein phosphatase I" evidence="4">
    <location>
        <begin position="17"/>
        <end position="186"/>
    </location>
</feature>
<name>A0A6N9H529_9MICO</name>
<dbReference type="SMART" id="SM00226">
    <property type="entry name" value="LMWPc"/>
    <property type="match status" value="1"/>
</dbReference>
<keyword evidence="2" id="KW-0378">Hydrolase</keyword>
<dbReference type="Proteomes" id="UP000469215">
    <property type="component" value="Unassembled WGS sequence"/>
</dbReference>
<organism evidence="5 6">
    <name type="scientific">Brevibacterium rongguiense</name>
    <dbReference type="NCBI Taxonomy" id="2695267"/>
    <lineage>
        <taxon>Bacteria</taxon>
        <taxon>Bacillati</taxon>
        <taxon>Actinomycetota</taxon>
        <taxon>Actinomycetes</taxon>
        <taxon>Micrococcales</taxon>
        <taxon>Brevibacteriaceae</taxon>
        <taxon>Brevibacterium</taxon>
    </lineage>
</organism>
<dbReference type="PRINTS" id="PR00719">
    <property type="entry name" value="LMWPTPASE"/>
</dbReference>
<protein>
    <submittedName>
        <fullName evidence="5">Low molecular weight phosphatase family protein</fullName>
    </submittedName>
</protein>
<dbReference type="InterPro" id="IPR036196">
    <property type="entry name" value="Ptyr_pPase_sf"/>
</dbReference>
<evidence type="ECO:0000256" key="3">
    <source>
        <dbReference type="PIRSR" id="PIRSR617867-1"/>
    </source>
</evidence>
<dbReference type="AlphaFoldDB" id="A0A6N9H529"/>
<feature type="active site" evidence="3">
    <location>
        <position position="29"/>
    </location>
</feature>
<dbReference type="InterPro" id="IPR017867">
    <property type="entry name" value="Tyr_phospatase_low_mol_wt"/>
</dbReference>
<dbReference type="InterPro" id="IPR023485">
    <property type="entry name" value="Ptyr_pPase"/>
</dbReference>
<dbReference type="RefSeq" id="WP_160952226.1">
    <property type="nucleotide sequence ID" value="NZ_WWEQ01000005.1"/>
</dbReference>
<comment type="similarity">
    <text evidence="1">Belongs to the low molecular weight phosphotyrosine protein phosphatase family.</text>
</comment>
<gene>
    <name evidence="5" type="ORF">GSY69_02000</name>
</gene>
<feature type="active site" description="Nucleophile" evidence="3">
    <location>
        <position position="23"/>
    </location>
</feature>
<proteinExistence type="inferred from homology"/>
<dbReference type="GO" id="GO:0004725">
    <property type="term" value="F:protein tyrosine phosphatase activity"/>
    <property type="evidence" value="ECO:0007669"/>
    <property type="project" value="InterPro"/>
</dbReference>
<reference evidence="5 6" key="1">
    <citation type="submission" date="2020-01" db="EMBL/GenBank/DDBJ databases">
        <authorList>
            <person name="Deng T."/>
        </authorList>
    </citation>
    <scope>NUCLEOTIDE SEQUENCE [LARGE SCALE GENOMIC DNA]</scope>
    <source>
        <strain evidence="5 6">5221</strain>
    </source>
</reference>
<evidence type="ECO:0000259" key="4">
    <source>
        <dbReference type="SMART" id="SM00226"/>
    </source>
</evidence>
<evidence type="ECO:0000256" key="2">
    <source>
        <dbReference type="ARBA" id="ARBA00022801"/>
    </source>
</evidence>
<accession>A0A6N9H529</accession>
<dbReference type="Pfam" id="PF01451">
    <property type="entry name" value="LMWPc"/>
    <property type="match status" value="1"/>
</dbReference>
<dbReference type="SUPFAM" id="SSF52788">
    <property type="entry name" value="Phosphotyrosine protein phosphatases I"/>
    <property type="match status" value="1"/>
</dbReference>
<sequence length="193" mass="19596">MSTHRASTATPASADASAVVFVCTGNTCRSPLAERLAAHLDPSTAFSSAGTHTIVGQPMDPGMAAQLTRLGGDPAGFAGRLLDEGIAARARLLVGLTRSHFDLITGAFPEAAGRTVVLKPYARLAAAGAVAPWEAPSLEVLRGAAGRPAITGTADDDIADPYRLGWEEAARAADEIDAALRMIVGAPGEPAGA</sequence>
<evidence type="ECO:0000313" key="6">
    <source>
        <dbReference type="Proteomes" id="UP000469215"/>
    </source>
</evidence>
<dbReference type="Gene3D" id="3.40.50.2300">
    <property type="match status" value="1"/>
</dbReference>
<dbReference type="EMBL" id="WWEQ01000005">
    <property type="protein sequence ID" value="MYM18782.1"/>
    <property type="molecule type" value="Genomic_DNA"/>
</dbReference>
<evidence type="ECO:0000256" key="1">
    <source>
        <dbReference type="ARBA" id="ARBA00011063"/>
    </source>
</evidence>